<evidence type="ECO:0000256" key="3">
    <source>
        <dbReference type="ARBA" id="ARBA00022842"/>
    </source>
</evidence>
<gene>
    <name evidence="6" type="ORF">MONAX_5E017934</name>
</gene>
<evidence type="ECO:0000313" key="7">
    <source>
        <dbReference type="Proteomes" id="UP000335636"/>
    </source>
</evidence>
<dbReference type="Gene3D" id="1.10.1410.10">
    <property type="match status" value="1"/>
</dbReference>
<dbReference type="Proteomes" id="UP000335636">
    <property type="component" value="Unassembled WGS sequence"/>
</dbReference>
<dbReference type="PANTHER" id="PTHR12271:SF133">
    <property type="entry name" value="POLY(A) RNA POLYMERASE, MITOCHONDRIAL"/>
    <property type="match status" value="1"/>
</dbReference>
<evidence type="ECO:0000313" key="6">
    <source>
        <dbReference type="EMBL" id="VTJ92128.1"/>
    </source>
</evidence>
<name>A0A5E4DD80_MARMO</name>
<reference evidence="6" key="1">
    <citation type="submission" date="2019-04" db="EMBL/GenBank/DDBJ databases">
        <authorList>
            <person name="Alioto T."/>
            <person name="Alioto T."/>
        </authorList>
    </citation>
    <scope>NUCLEOTIDE SEQUENCE [LARGE SCALE GENOMIC DNA]</scope>
</reference>
<evidence type="ECO:0000256" key="2">
    <source>
        <dbReference type="ARBA" id="ARBA00022723"/>
    </source>
</evidence>
<keyword evidence="3" id="KW-0460">Magnesium</keyword>
<dbReference type="GO" id="GO:0031123">
    <property type="term" value="P:RNA 3'-end processing"/>
    <property type="evidence" value="ECO:0007669"/>
    <property type="project" value="TreeGrafter"/>
</dbReference>
<dbReference type="EMBL" id="CABDUW010014007">
    <property type="protein sequence ID" value="VTJ92128.1"/>
    <property type="molecule type" value="Genomic_DNA"/>
</dbReference>
<feature type="region of interest" description="Disordered" evidence="4">
    <location>
        <begin position="154"/>
        <end position="175"/>
    </location>
</feature>
<keyword evidence="1" id="KW-0808">Transferase</keyword>
<evidence type="ECO:0000256" key="1">
    <source>
        <dbReference type="ARBA" id="ARBA00022679"/>
    </source>
</evidence>
<dbReference type="AlphaFoldDB" id="A0A5E4DD80"/>
<keyword evidence="7" id="KW-1185">Reference proteome</keyword>
<dbReference type="SUPFAM" id="SSF81631">
    <property type="entry name" value="PAP/OAS1 substrate-binding domain"/>
    <property type="match status" value="1"/>
</dbReference>
<keyword evidence="2" id="KW-0479">Metal-binding</keyword>
<feature type="non-terminal residue" evidence="6">
    <location>
        <position position="1"/>
    </location>
</feature>
<evidence type="ECO:0000259" key="5">
    <source>
        <dbReference type="Pfam" id="PF03828"/>
    </source>
</evidence>
<dbReference type="GO" id="GO:0046872">
    <property type="term" value="F:metal ion binding"/>
    <property type="evidence" value="ECO:0007669"/>
    <property type="project" value="UniProtKB-KW"/>
</dbReference>
<dbReference type="GO" id="GO:1990817">
    <property type="term" value="F:poly(A) RNA polymerase activity"/>
    <property type="evidence" value="ECO:0007669"/>
    <property type="project" value="TreeGrafter"/>
</dbReference>
<evidence type="ECO:0000256" key="4">
    <source>
        <dbReference type="SAM" id="MobiDB-lite"/>
    </source>
</evidence>
<protein>
    <recommendedName>
        <fullName evidence="5">PAP-associated domain-containing protein</fullName>
    </recommendedName>
</protein>
<sequence>AEDKCIIEGNNCTFIRDLNKIKPSENTETLELLLKEFFEYFGNFAFNKNSINIRQGREQNKPDSSPLHIQNPFETSLNISKNVSQSQLQKFVDLARESAWILQEEDKDRPSPSSNQPWGLAALLLSSVTNSKSLAKKKNKRPASERIRSLLDSIKSNSTENATTANGKRTISTHT</sequence>
<dbReference type="InterPro" id="IPR002058">
    <property type="entry name" value="PAP_assoc"/>
</dbReference>
<dbReference type="PANTHER" id="PTHR12271">
    <property type="entry name" value="POLY A POLYMERASE CID PAP -RELATED"/>
    <property type="match status" value="1"/>
</dbReference>
<accession>A0A5E4DD80</accession>
<dbReference type="GO" id="GO:0005739">
    <property type="term" value="C:mitochondrion"/>
    <property type="evidence" value="ECO:0007669"/>
    <property type="project" value="TreeGrafter"/>
</dbReference>
<dbReference type="Pfam" id="PF03828">
    <property type="entry name" value="PAP_assoc"/>
    <property type="match status" value="1"/>
</dbReference>
<comment type="caution">
    <text evidence="6">The sequence shown here is derived from an EMBL/GenBank/DDBJ whole genome shotgun (WGS) entry which is preliminary data.</text>
</comment>
<proteinExistence type="predicted"/>
<feature type="domain" description="PAP-associated" evidence="5">
    <location>
        <begin position="33"/>
        <end position="76"/>
    </location>
</feature>
<organism evidence="6 7">
    <name type="scientific">Marmota monax</name>
    <name type="common">Woodchuck</name>
    <dbReference type="NCBI Taxonomy" id="9995"/>
    <lineage>
        <taxon>Eukaryota</taxon>
        <taxon>Metazoa</taxon>
        <taxon>Chordata</taxon>
        <taxon>Craniata</taxon>
        <taxon>Vertebrata</taxon>
        <taxon>Euteleostomi</taxon>
        <taxon>Mammalia</taxon>
        <taxon>Eutheria</taxon>
        <taxon>Euarchontoglires</taxon>
        <taxon>Glires</taxon>
        <taxon>Rodentia</taxon>
        <taxon>Sciuromorpha</taxon>
        <taxon>Sciuridae</taxon>
        <taxon>Xerinae</taxon>
        <taxon>Marmotini</taxon>
        <taxon>Marmota</taxon>
    </lineage>
</organism>